<dbReference type="NCBIfam" id="NF008725">
    <property type="entry name" value="PRK11727.1"/>
    <property type="match status" value="1"/>
</dbReference>
<comment type="similarity">
    <text evidence="6">Belongs to the methyltransferase superfamily. METTL16/RlmF family.</text>
</comment>
<keyword evidence="4 6" id="KW-0808">Transferase</keyword>
<evidence type="ECO:0000256" key="2">
    <source>
        <dbReference type="ARBA" id="ARBA00022552"/>
    </source>
</evidence>
<dbReference type="InterPro" id="IPR016909">
    <property type="entry name" value="rRNA_lsu_MeTfrase_F"/>
</dbReference>
<protein>
    <recommendedName>
        <fullName evidence="6">Ribosomal RNA large subunit methyltransferase F</fullName>
        <ecNumber evidence="6">2.1.1.181</ecNumber>
    </recommendedName>
    <alternativeName>
        <fullName evidence="6">23S rRNA mA1618 methyltransferase</fullName>
    </alternativeName>
    <alternativeName>
        <fullName evidence="6">rRNA adenine N-6-methyltransferase</fullName>
    </alternativeName>
</protein>
<evidence type="ECO:0000256" key="1">
    <source>
        <dbReference type="ARBA" id="ARBA00022490"/>
    </source>
</evidence>
<keyword evidence="2 6" id="KW-0698">rRNA processing</keyword>
<dbReference type="GO" id="GO:0005737">
    <property type="term" value="C:cytoplasm"/>
    <property type="evidence" value="ECO:0007669"/>
    <property type="project" value="UniProtKB-SubCell"/>
</dbReference>
<evidence type="ECO:0000256" key="5">
    <source>
        <dbReference type="ARBA" id="ARBA00022691"/>
    </source>
</evidence>
<dbReference type="HAMAP" id="MF_01848">
    <property type="entry name" value="23SrRNA_methyltr_F"/>
    <property type="match status" value="1"/>
</dbReference>
<dbReference type="InterPro" id="IPR029063">
    <property type="entry name" value="SAM-dependent_MTases_sf"/>
</dbReference>
<evidence type="ECO:0000256" key="3">
    <source>
        <dbReference type="ARBA" id="ARBA00022603"/>
    </source>
</evidence>
<dbReference type="PANTHER" id="PTHR13393:SF0">
    <property type="entry name" value="RNA N6-ADENOSINE-METHYLTRANSFERASE METTL16"/>
    <property type="match status" value="1"/>
</dbReference>
<dbReference type="AlphaFoldDB" id="A0A3P1SVR2"/>
<comment type="catalytic activity">
    <reaction evidence="6">
        <text>adenosine(1618) in 23S rRNA + S-adenosyl-L-methionine = N(6)-methyladenosine(1618) in 23S rRNA + S-adenosyl-L-homocysteine + H(+)</text>
        <dbReference type="Rhea" id="RHEA:16497"/>
        <dbReference type="Rhea" id="RHEA-COMP:10229"/>
        <dbReference type="Rhea" id="RHEA-COMP:10231"/>
        <dbReference type="ChEBI" id="CHEBI:15378"/>
        <dbReference type="ChEBI" id="CHEBI:57856"/>
        <dbReference type="ChEBI" id="CHEBI:59789"/>
        <dbReference type="ChEBI" id="CHEBI:74411"/>
        <dbReference type="ChEBI" id="CHEBI:74449"/>
        <dbReference type="EC" id="2.1.1.181"/>
    </reaction>
</comment>
<dbReference type="GO" id="GO:0070475">
    <property type="term" value="P:rRNA base methylation"/>
    <property type="evidence" value="ECO:0007669"/>
    <property type="project" value="TreeGrafter"/>
</dbReference>
<evidence type="ECO:0000313" key="8">
    <source>
        <dbReference type="EMBL" id="RRD01045.1"/>
    </source>
</evidence>
<dbReference type="InterPro" id="IPR010286">
    <property type="entry name" value="METTL16/RlmF"/>
</dbReference>
<keyword evidence="1 6" id="KW-0963">Cytoplasm</keyword>
<dbReference type="SUPFAM" id="SSF53335">
    <property type="entry name" value="S-adenosyl-L-methionine-dependent methyltransferases"/>
    <property type="match status" value="1"/>
</dbReference>
<dbReference type="Proteomes" id="UP000267535">
    <property type="component" value="Unassembled WGS sequence"/>
</dbReference>
<gene>
    <name evidence="6 8" type="primary">rlmF</name>
    <name evidence="8" type="ORF">EHS89_00310</name>
</gene>
<dbReference type="PANTHER" id="PTHR13393">
    <property type="entry name" value="SAM-DEPENDENT METHYLTRANSFERASE"/>
    <property type="match status" value="1"/>
</dbReference>
<reference evidence="8 9" key="1">
    <citation type="submission" date="2018-11" db="EMBL/GenBank/DDBJ databases">
        <title>The draft genome sequence of Amphritea balenae JAMM 1525T.</title>
        <authorList>
            <person name="Fang Z."/>
            <person name="Zhang Y."/>
            <person name="Han X."/>
        </authorList>
    </citation>
    <scope>NUCLEOTIDE SEQUENCE [LARGE SCALE GENOMIC DNA]</scope>
    <source>
        <strain evidence="8 9">JAMM 1525</strain>
    </source>
</reference>
<organism evidence="8 9">
    <name type="scientific">Amphritea balenae</name>
    <dbReference type="NCBI Taxonomy" id="452629"/>
    <lineage>
        <taxon>Bacteria</taxon>
        <taxon>Pseudomonadati</taxon>
        <taxon>Pseudomonadota</taxon>
        <taxon>Gammaproteobacteria</taxon>
        <taxon>Oceanospirillales</taxon>
        <taxon>Oceanospirillaceae</taxon>
        <taxon>Amphritea</taxon>
    </lineage>
</organism>
<keyword evidence="5 6" id="KW-0949">S-adenosyl-L-methionine</keyword>
<accession>A0A3P1SVR2</accession>
<dbReference type="RefSeq" id="WP_124924117.1">
    <property type="nucleotide sequence ID" value="NZ_BMOH01000001.1"/>
</dbReference>
<name>A0A3P1SVR2_9GAMM</name>
<sequence>MSDQRNKSKGNKLNRAKTAAKQGSLHPRNLHQGRYDLELLSHRCEELKPFIRLNAYNDKSIDFHNPLAVKALNKALLMHHYGIGIWDIPEGYLCPPIPGRADYIHYLADLLAEDNAGVIPCGRRIRGLDIGTGANCIYPIIGLRSYGWQFVGTDIDPVSVQTATMISDANPVLKGQIECRLQKKSEDIFTGLIANALNAGERFDFTLCNPPFHASAAEAAAGSQRKQRNLGRTKGADLNFGGQSNELWCQGGELAFIRRMINQSQKVAQHCYLFSCLVSKQENIKPLSQLLKKVGATGIRVVQMAQGQKVSRFITWRFLTASQAEEWRKQRWGGQ</sequence>
<comment type="caution">
    <text evidence="8">The sequence shown here is derived from an EMBL/GenBank/DDBJ whole genome shotgun (WGS) entry which is preliminary data.</text>
</comment>
<evidence type="ECO:0000256" key="7">
    <source>
        <dbReference type="SAM" id="MobiDB-lite"/>
    </source>
</evidence>
<dbReference type="Gene3D" id="3.40.50.150">
    <property type="entry name" value="Vaccinia Virus protein VP39"/>
    <property type="match status" value="1"/>
</dbReference>
<evidence type="ECO:0000313" key="9">
    <source>
        <dbReference type="Proteomes" id="UP000267535"/>
    </source>
</evidence>
<comment type="subcellular location">
    <subcellularLocation>
        <location evidence="6">Cytoplasm</location>
    </subcellularLocation>
</comment>
<feature type="region of interest" description="Disordered" evidence="7">
    <location>
        <begin position="1"/>
        <end position="27"/>
    </location>
</feature>
<dbReference type="CDD" id="cd02440">
    <property type="entry name" value="AdoMet_MTases"/>
    <property type="match status" value="1"/>
</dbReference>
<evidence type="ECO:0000256" key="6">
    <source>
        <dbReference type="HAMAP-Rule" id="MF_01848"/>
    </source>
</evidence>
<dbReference type="EMBL" id="RQXV01000001">
    <property type="protein sequence ID" value="RRD01045.1"/>
    <property type="molecule type" value="Genomic_DNA"/>
</dbReference>
<keyword evidence="9" id="KW-1185">Reference proteome</keyword>
<keyword evidence="3 6" id="KW-0489">Methyltransferase</keyword>
<dbReference type="EC" id="2.1.1.181" evidence="6"/>
<evidence type="ECO:0000256" key="4">
    <source>
        <dbReference type="ARBA" id="ARBA00022679"/>
    </source>
</evidence>
<dbReference type="Pfam" id="PF05971">
    <property type="entry name" value="Methyltransf_10"/>
    <property type="match status" value="1"/>
</dbReference>
<dbReference type="PIRSF" id="PIRSF029038">
    <property type="entry name" value="Mtase_YbiN_prd"/>
    <property type="match status" value="1"/>
</dbReference>
<dbReference type="OrthoDB" id="1115728at2"/>
<proteinExistence type="inferred from homology"/>
<dbReference type="GO" id="GO:0052907">
    <property type="term" value="F:23S rRNA (adenine(1618)-N(6))-methyltransferase activity"/>
    <property type="evidence" value="ECO:0007669"/>
    <property type="project" value="UniProtKB-EC"/>
</dbReference>
<comment type="function">
    <text evidence="6">Specifically methylates the adenine in position 1618 of 23S rRNA.</text>
</comment>